<dbReference type="Gene3D" id="3.30.70.1060">
    <property type="entry name" value="Dimeric alpha+beta barrel"/>
    <property type="match status" value="1"/>
</dbReference>
<sequence length="106" mass="11857">MNLFIATLKTQTRYTESEAFQQAKNIHADYYKALIPQGKFLMSGPALTEAGEFDGGIFVFRVESREVAKGIMAHDPLVQAGFSNYSLMEFNPILKHPALEAIFRIG</sequence>
<protein>
    <recommendedName>
        <fullName evidence="2">YCII-related domain-containing protein</fullName>
    </recommendedName>
</protein>
<dbReference type="Proteomes" id="UP000195043">
    <property type="component" value="Unassembled WGS sequence"/>
</dbReference>
<gene>
    <name evidence="3" type="ORF">A5886_000250</name>
</gene>
<organism evidence="3 4">
    <name type="scientific">Candidatus Enterococcus testudinis</name>
    <dbReference type="NCBI Taxonomy" id="1834191"/>
    <lineage>
        <taxon>Bacteria</taxon>
        <taxon>Bacillati</taxon>
        <taxon>Bacillota</taxon>
        <taxon>Bacilli</taxon>
        <taxon>Lactobacillales</taxon>
        <taxon>Enterococcaceae</taxon>
        <taxon>Enterococcus</taxon>
    </lineage>
</organism>
<name>A0A242A2P7_9ENTE</name>
<evidence type="ECO:0000256" key="1">
    <source>
        <dbReference type="ARBA" id="ARBA00007689"/>
    </source>
</evidence>
<accession>A0A242A2P7</accession>
<dbReference type="AlphaFoldDB" id="A0A242A2P7"/>
<dbReference type="EMBL" id="NGKU01000001">
    <property type="protein sequence ID" value="OTN75180.1"/>
    <property type="molecule type" value="Genomic_DNA"/>
</dbReference>
<dbReference type="InterPro" id="IPR005545">
    <property type="entry name" value="YCII"/>
</dbReference>
<dbReference type="InterPro" id="IPR011008">
    <property type="entry name" value="Dimeric_a/b-barrel"/>
</dbReference>
<reference evidence="3 4" key="1">
    <citation type="submission" date="2017-05" db="EMBL/GenBank/DDBJ databases">
        <title>The Genome Sequence of Enterococcus sp. 8G7_MSG3316.</title>
        <authorList>
            <consortium name="The Broad Institute Genomics Platform"/>
            <consortium name="The Broad Institute Genomic Center for Infectious Diseases"/>
            <person name="Earl A."/>
            <person name="Manson A."/>
            <person name="Schwartman J."/>
            <person name="Gilmore M."/>
            <person name="Abouelleil A."/>
            <person name="Cao P."/>
            <person name="Chapman S."/>
            <person name="Cusick C."/>
            <person name="Shea T."/>
            <person name="Young S."/>
            <person name="Neafsey D."/>
            <person name="Nusbaum C."/>
            <person name="Birren B."/>
        </authorList>
    </citation>
    <scope>NUCLEOTIDE SEQUENCE [LARGE SCALE GENOMIC DNA]</scope>
    <source>
        <strain evidence="3 4">8G7_MSG3316</strain>
    </source>
</reference>
<evidence type="ECO:0000313" key="4">
    <source>
        <dbReference type="Proteomes" id="UP000195043"/>
    </source>
</evidence>
<dbReference type="RefSeq" id="WP_218776621.1">
    <property type="nucleotide sequence ID" value="NZ_NGKU01000001.1"/>
</dbReference>
<dbReference type="PANTHER" id="PTHR37828">
    <property type="entry name" value="GSR2449 PROTEIN"/>
    <property type="match status" value="1"/>
</dbReference>
<evidence type="ECO:0000313" key="3">
    <source>
        <dbReference type="EMBL" id="OTN75180.1"/>
    </source>
</evidence>
<dbReference type="PANTHER" id="PTHR37828:SF1">
    <property type="entry name" value="YCII-RELATED DOMAIN-CONTAINING PROTEIN"/>
    <property type="match status" value="1"/>
</dbReference>
<comment type="caution">
    <text evidence="3">The sequence shown here is derived from an EMBL/GenBank/DDBJ whole genome shotgun (WGS) entry which is preliminary data.</text>
</comment>
<feature type="domain" description="YCII-related" evidence="2">
    <location>
        <begin position="14"/>
        <end position="91"/>
    </location>
</feature>
<keyword evidence="4" id="KW-1185">Reference proteome</keyword>
<dbReference type="SUPFAM" id="SSF54909">
    <property type="entry name" value="Dimeric alpha+beta barrel"/>
    <property type="match status" value="1"/>
</dbReference>
<proteinExistence type="inferred from homology"/>
<evidence type="ECO:0000259" key="2">
    <source>
        <dbReference type="Pfam" id="PF03795"/>
    </source>
</evidence>
<dbReference type="STRING" id="1834191.A5886_000250"/>
<comment type="similarity">
    <text evidence="1">Belongs to the YciI family.</text>
</comment>
<dbReference type="Pfam" id="PF03795">
    <property type="entry name" value="YCII"/>
    <property type="match status" value="1"/>
</dbReference>